<dbReference type="GeneID" id="36399682"/>
<organism evidence="1 2">
    <name type="scientific">Plasmopara halstedii</name>
    <name type="common">Downy mildew of sunflower</name>
    <dbReference type="NCBI Taxonomy" id="4781"/>
    <lineage>
        <taxon>Eukaryota</taxon>
        <taxon>Sar</taxon>
        <taxon>Stramenopiles</taxon>
        <taxon>Oomycota</taxon>
        <taxon>Peronosporomycetes</taxon>
        <taxon>Peronosporales</taxon>
        <taxon>Peronosporaceae</taxon>
        <taxon>Plasmopara</taxon>
    </lineage>
</organism>
<proteinExistence type="predicted"/>
<evidence type="ECO:0000313" key="2">
    <source>
        <dbReference type="Proteomes" id="UP000054928"/>
    </source>
</evidence>
<accession>A0A0P1A9N2</accession>
<dbReference type="EMBL" id="CCYD01000261">
    <property type="protein sequence ID" value="CEG37180.1"/>
    <property type="molecule type" value="Genomic_DNA"/>
</dbReference>
<dbReference type="Proteomes" id="UP000054928">
    <property type="component" value="Unassembled WGS sequence"/>
</dbReference>
<keyword evidence="2" id="KW-1185">Reference proteome</keyword>
<name>A0A0P1A9N2_PLAHL</name>
<dbReference type="RefSeq" id="XP_024573549.1">
    <property type="nucleotide sequence ID" value="XM_024722477.1"/>
</dbReference>
<evidence type="ECO:0000313" key="1">
    <source>
        <dbReference type="EMBL" id="CEG37180.1"/>
    </source>
</evidence>
<sequence>MFRSSKFTFFCDDIKLPYVAVTAVKLCQTKTRFLAGAQRIPPLRCEIVKLCRGHPRLFR</sequence>
<reference evidence="2" key="1">
    <citation type="submission" date="2014-09" db="EMBL/GenBank/DDBJ databases">
        <authorList>
            <person name="Sharma Rahul"/>
            <person name="Thines Marco"/>
        </authorList>
    </citation>
    <scope>NUCLEOTIDE SEQUENCE [LARGE SCALE GENOMIC DNA]</scope>
</reference>
<protein>
    <submittedName>
        <fullName evidence="1">Uncharacterized protein</fullName>
    </submittedName>
</protein>
<dbReference type="AlphaFoldDB" id="A0A0P1A9N2"/>